<evidence type="ECO:0000313" key="3">
    <source>
        <dbReference type="EMBL" id="QWZ06795.1"/>
    </source>
</evidence>
<dbReference type="InterPro" id="IPR001296">
    <property type="entry name" value="Glyco_trans_1"/>
</dbReference>
<dbReference type="GO" id="GO:0009103">
    <property type="term" value="P:lipopolysaccharide biosynthetic process"/>
    <property type="evidence" value="ECO:0007669"/>
    <property type="project" value="TreeGrafter"/>
</dbReference>
<protein>
    <submittedName>
        <fullName evidence="3">Glycosyltransferase family 4 protein</fullName>
    </submittedName>
</protein>
<dbReference type="AlphaFoldDB" id="A0A975SWK5"/>
<dbReference type="PANTHER" id="PTHR46401">
    <property type="entry name" value="GLYCOSYLTRANSFERASE WBBK-RELATED"/>
    <property type="match status" value="1"/>
</dbReference>
<dbReference type="PANTHER" id="PTHR46401:SF2">
    <property type="entry name" value="GLYCOSYLTRANSFERASE WBBK-RELATED"/>
    <property type="match status" value="1"/>
</dbReference>
<reference evidence="3" key="1">
    <citation type="submission" date="2021-06" db="EMBL/GenBank/DDBJ databases">
        <title>Complete genome sequence of Nocardioides sp. G188.</title>
        <authorList>
            <person name="Im W.-T."/>
        </authorList>
    </citation>
    <scope>NUCLEOTIDE SEQUENCE</scope>
    <source>
        <strain evidence="3">G188</strain>
    </source>
</reference>
<dbReference type="Pfam" id="PF00534">
    <property type="entry name" value="Glycos_transf_1"/>
    <property type="match status" value="1"/>
</dbReference>
<name>A0A975SWK5_9ACTN</name>
<dbReference type="EMBL" id="CP077062">
    <property type="protein sequence ID" value="QWZ06795.1"/>
    <property type="molecule type" value="Genomic_DNA"/>
</dbReference>
<sequence>MPDDDRAAGGRPLRVALPMLTLVRGGMGGSETYARELTRGLADRPGIAATTTVAAAAAGFSQGVPERVAHRIRGGASAVQRVATQLQAGLLSPSLRRGLRSADVVHYPLSVPSPPPPRGVPFVQTLLDVQHHDLRDLFGRGEVAYRALTYDRPARRAAAVITISEFSKQRIVHHLGVPAERVHVAHLGVDTEQFVARRGDREDFVLYPARGWPHKNHARLLEAMEIVRREAPGLRLVLTGGGLDGLGPLPEWVDNRGLVSREELVGLYQRAACLVFPSRYEGFGLPPLEAMAAGCPVAAADAGSLPEICGDAAALFDPDDAAAMAAAVLTARALGDRGVDRGLEQCRKFTWAACVDVHERVYGAVAGVRRG</sequence>
<evidence type="ECO:0000313" key="4">
    <source>
        <dbReference type="Proteomes" id="UP000683575"/>
    </source>
</evidence>
<proteinExistence type="predicted"/>
<dbReference type="KEGG" id="nps:KRR39_14795"/>
<organism evidence="3 4">
    <name type="scientific">Nocardioides panacis</name>
    <dbReference type="NCBI Taxonomy" id="2849501"/>
    <lineage>
        <taxon>Bacteria</taxon>
        <taxon>Bacillati</taxon>
        <taxon>Actinomycetota</taxon>
        <taxon>Actinomycetes</taxon>
        <taxon>Propionibacteriales</taxon>
        <taxon>Nocardioidaceae</taxon>
        <taxon>Nocardioides</taxon>
    </lineage>
</organism>
<evidence type="ECO:0000259" key="2">
    <source>
        <dbReference type="Pfam" id="PF00534"/>
    </source>
</evidence>
<keyword evidence="4" id="KW-1185">Reference proteome</keyword>
<dbReference type="RefSeq" id="WP_216938006.1">
    <property type="nucleotide sequence ID" value="NZ_CP077062.1"/>
</dbReference>
<accession>A0A975SWK5</accession>
<gene>
    <name evidence="3" type="ORF">KRR39_14795</name>
</gene>
<feature type="domain" description="Glycosyl transferase family 1" evidence="2">
    <location>
        <begin position="193"/>
        <end position="329"/>
    </location>
</feature>
<dbReference type="Proteomes" id="UP000683575">
    <property type="component" value="Chromosome"/>
</dbReference>
<keyword evidence="1" id="KW-0808">Transferase</keyword>
<evidence type="ECO:0000256" key="1">
    <source>
        <dbReference type="ARBA" id="ARBA00022679"/>
    </source>
</evidence>
<dbReference type="GO" id="GO:0016757">
    <property type="term" value="F:glycosyltransferase activity"/>
    <property type="evidence" value="ECO:0007669"/>
    <property type="project" value="InterPro"/>
</dbReference>
<dbReference type="CDD" id="cd03809">
    <property type="entry name" value="GT4_MtfB-like"/>
    <property type="match status" value="1"/>
</dbReference>